<dbReference type="Proteomes" id="UP001054945">
    <property type="component" value="Unassembled WGS sequence"/>
</dbReference>
<keyword evidence="2" id="KW-1185">Reference proteome</keyword>
<organism evidence="1 2">
    <name type="scientific">Caerostris extrusa</name>
    <name type="common">Bark spider</name>
    <name type="synonym">Caerostris bankana</name>
    <dbReference type="NCBI Taxonomy" id="172846"/>
    <lineage>
        <taxon>Eukaryota</taxon>
        <taxon>Metazoa</taxon>
        <taxon>Ecdysozoa</taxon>
        <taxon>Arthropoda</taxon>
        <taxon>Chelicerata</taxon>
        <taxon>Arachnida</taxon>
        <taxon>Araneae</taxon>
        <taxon>Araneomorphae</taxon>
        <taxon>Entelegynae</taxon>
        <taxon>Araneoidea</taxon>
        <taxon>Araneidae</taxon>
        <taxon>Caerostris</taxon>
    </lineage>
</organism>
<evidence type="ECO:0000313" key="1">
    <source>
        <dbReference type="EMBL" id="GIX90899.1"/>
    </source>
</evidence>
<dbReference type="EMBL" id="BPLR01003974">
    <property type="protein sequence ID" value="GIX90899.1"/>
    <property type="molecule type" value="Genomic_DNA"/>
</dbReference>
<protein>
    <submittedName>
        <fullName evidence="1">Uncharacterized protein</fullName>
    </submittedName>
</protein>
<name>A0AAV4P4P9_CAEEX</name>
<reference evidence="1 2" key="1">
    <citation type="submission" date="2021-06" db="EMBL/GenBank/DDBJ databases">
        <title>Caerostris extrusa draft genome.</title>
        <authorList>
            <person name="Kono N."/>
            <person name="Arakawa K."/>
        </authorList>
    </citation>
    <scope>NUCLEOTIDE SEQUENCE [LARGE SCALE GENOMIC DNA]</scope>
</reference>
<gene>
    <name evidence="1" type="ORF">CEXT_387471</name>
</gene>
<dbReference type="AlphaFoldDB" id="A0AAV4P4P9"/>
<proteinExistence type="predicted"/>
<comment type="caution">
    <text evidence="1">The sequence shown here is derived from an EMBL/GenBank/DDBJ whole genome shotgun (WGS) entry which is preliminary data.</text>
</comment>
<accession>A0AAV4P4P9</accession>
<sequence length="94" mass="10848">MNGIIHGRNGKNKVLWQRHTQSDGFRCRFWKGVQEIKVSNFGKIEIVPTSQQVLNPGPQNVLQMKNSKEKEYAKIFIRPDIREKRESVPGKGSK</sequence>
<evidence type="ECO:0000313" key="2">
    <source>
        <dbReference type="Proteomes" id="UP001054945"/>
    </source>
</evidence>